<dbReference type="AlphaFoldDB" id="A0A3B0XJM0"/>
<gene>
    <name evidence="2" type="ORF">MNBD_GAMMA10-901</name>
</gene>
<keyword evidence="1" id="KW-0472">Membrane</keyword>
<keyword evidence="1" id="KW-1133">Transmembrane helix</keyword>
<reference evidence="2" key="1">
    <citation type="submission" date="2018-06" db="EMBL/GenBank/DDBJ databases">
        <authorList>
            <person name="Zhirakovskaya E."/>
        </authorList>
    </citation>
    <scope>NUCLEOTIDE SEQUENCE</scope>
</reference>
<feature type="transmembrane region" description="Helical" evidence="1">
    <location>
        <begin position="89"/>
        <end position="108"/>
    </location>
</feature>
<accession>A0A3B0XJM0</accession>
<sequence length="168" mass="18700">MFRRLNFLLPNTTLAQNVVNELTSLGINNKDIHSCASQSLPIGLLNPVTANQRMDKALTLENTLWKANLVLFFIFLAVCILALVTQQLLIALACITVMLISFAAGNFFTKHIPHTHLNEFKHALSHNEILIMADMPDERIAEVEDKIHRHHPAAIEGGSSWAIKGVDL</sequence>
<protein>
    <submittedName>
        <fullName evidence="2">Uncharacterized protein</fullName>
    </submittedName>
</protein>
<proteinExistence type="predicted"/>
<keyword evidence="1" id="KW-0812">Transmembrane</keyword>
<organism evidence="2">
    <name type="scientific">hydrothermal vent metagenome</name>
    <dbReference type="NCBI Taxonomy" id="652676"/>
    <lineage>
        <taxon>unclassified sequences</taxon>
        <taxon>metagenomes</taxon>
        <taxon>ecological metagenomes</taxon>
    </lineage>
</organism>
<dbReference type="EMBL" id="UOFJ01000291">
    <property type="protein sequence ID" value="VAW67761.1"/>
    <property type="molecule type" value="Genomic_DNA"/>
</dbReference>
<evidence type="ECO:0000256" key="1">
    <source>
        <dbReference type="SAM" id="Phobius"/>
    </source>
</evidence>
<feature type="transmembrane region" description="Helical" evidence="1">
    <location>
        <begin position="63"/>
        <end position="83"/>
    </location>
</feature>
<evidence type="ECO:0000313" key="2">
    <source>
        <dbReference type="EMBL" id="VAW67761.1"/>
    </source>
</evidence>
<name>A0A3B0XJM0_9ZZZZ</name>